<protein>
    <submittedName>
        <fullName evidence="1">Uncharacterized protein</fullName>
    </submittedName>
</protein>
<comment type="caution">
    <text evidence="1">The sequence shown here is derived from an EMBL/GenBank/DDBJ whole genome shotgun (WGS) entry which is preliminary data.</text>
</comment>
<gene>
    <name evidence="1" type="ORF">TL16_g12368</name>
</gene>
<dbReference type="SUPFAM" id="SSF48452">
    <property type="entry name" value="TPR-like"/>
    <property type="match status" value="1"/>
</dbReference>
<proteinExistence type="predicted"/>
<dbReference type="Gene3D" id="1.25.40.10">
    <property type="entry name" value="Tetratricopeptide repeat domain"/>
    <property type="match status" value="1"/>
</dbReference>
<organism evidence="1 2">
    <name type="scientific">Triparma laevis f. inornata</name>
    <dbReference type="NCBI Taxonomy" id="1714386"/>
    <lineage>
        <taxon>Eukaryota</taxon>
        <taxon>Sar</taxon>
        <taxon>Stramenopiles</taxon>
        <taxon>Ochrophyta</taxon>
        <taxon>Bolidophyceae</taxon>
        <taxon>Parmales</taxon>
        <taxon>Triparmaceae</taxon>
        <taxon>Triparma</taxon>
    </lineage>
</organism>
<sequence length="282" mass="31799">MGKLQSSIGEHGLWPRSLKNLSELASGEGFNEYFQKQFNGNEEAYLKWKEVFDVLEIGNARDVGPDLPLERQMSMVTKSDDLVTLRALAKLCSREFFDDPSLLVVAWRRIFEVLVLAMPPVVEKKVRGKKKKQQEKNDPRKLEILDACFALGLACSWVGDFEDAERYYKGAKEEYGEQLGRDNEKALETTRALILSTAEEYSDGLGLIIVKFRNLLKRCERALGEENVVTLQALNSLGAELIDHGKYEEATEVWEGCLAGRMKVHGEDHRLALASMTNLGVV</sequence>
<reference evidence="2" key="1">
    <citation type="journal article" date="2023" name="Commun. Biol.">
        <title>Genome analysis of Parmales, the sister group of diatoms, reveals the evolutionary specialization of diatoms from phago-mixotrophs to photoautotrophs.</title>
        <authorList>
            <person name="Ban H."/>
            <person name="Sato S."/>
            <person name="Yoshikawa S."/>
            <person name="Yamada K."/>
            <person name="Nakamura Y."/>
            <person name="Ichinomiya M."/>
            <person name="Sato N."/>
            <person name="Blanc-Mathieu R."/>
            <person name="Endo H."/>
            <person name="Kuwata A."/>
            <person name="Ogata H."/>
        </authorList>
    </citation>
    <scope>NUCLEOTIDE SEQUENCE [LARGE SCALE GENOMIC DNA]</scope>
</reference>
<accession>A0A9W7BQ22</accession>
<name>A0A9W7BQ22_9STRA</name>
<dbReference type="Proteomes" id="UP001162640">
    <property type="component" value="Unassembled WGS sequence"/>
</dbReference>
<evidence type="ECO:0000313" key="1">
    <source>
        <dbReference type="EMBL" id="GMH92506.1"/>
    </source>
</evidence>
<dbReference type="AlphaFoldDB" id="A0A9W7BQ22"/>
<dbReference type="EMBL" id="BLQM01000497">
    <property type="protein sequence ID" value="GMH92506.1"/>
    <property type="molecule type" value="Genomic_DNA"/>
</dbReference>
<dbReference type="Pfam" id="PF13374">
    <property type="entry name" value="TPR_10"/>
    <property type="match status" value="1"/>
</dbReference>
<dbReference type="InterPro" id="IPR011990">
    <property type="entry name" value="TPR-like_helical_dom_sf"/>
</dbReference>
<evidence type="ECO:0000313" key="2">
    <source>
        <dbReference type="Proteomes" id="UP001162640"/>
    </source>
</evidence>